<dbReference type="STRING" id="415426.Hbut_0614"/>
<dbReference type="GeneID" id="4782373"/>
<evidence type="ECO:0000256" key="1">
    <source>
        <dbReference type="ARBA" id="ARBA00022448"/>
    </source>
</evidence>
<keyword evidence="1" id="KW-0813">Transport</keyword>
<name>A2BKG2_HYPBU</name>
<dbReference type="KEGG" id="hbu:Hbut_0614"/>
<evidence type="ECO:0000313" key="9">
    <source>
        <dbReference type="Proteomes" id="UP000002593"/>
    </source>
</evidence>
<dbReference type="PROSITE" id="PS00211">
    <property type="entry name" value="ABC_TRANSPORTER_1"/>
    <property type="match status" value="1"/>
</dbReference>
<protein>
    <recommendedName>
        <fullName evidence="6">Probable branched-chain amino acid transport ATP-binding protein LivG</fullName>
    </recommendedName>
</protein>
<dbReference type="AlphaFoldDB" id="A2BKG2"/>
<dbReference type="InterPro" id="IPR027417">
    <property type="entry name" value="P-loop_NTPase"/>
</dbReference>
<dbReference type="Gene3D" id="3.40.50.300">
    <property type="entry name" value="P-loop containing nucleotide triphosphate hydrolases"/>
    <property type="match status" value="1"/>
</dbReference>
<dbReference type="InterPro" id="IPR032823">
    <property type="entry name" value="BCA_ABC_TP_C"/>
</dbReference>
<keyword evidence="9" id="KW-1185">Reference proteome</keyword>
<proteinExistence type="predicted"/>
<evidence type="ECO:0000259" key="7">
    <source>
        <dbReference type="PROSITE" id="PS50893"/>
    </source>
</evidence>
<dbReference type="Proteomes" id="UP000002593">
    <property type="component" value="Chromosome"/>
</dbReference>
<dbReference type="PANTHER" id="PTHR45772">
    <property type="entry name" value="CONSERVED COMPONENT OF ABC TRANSPORTER FOR NATURAL AMINO ACIDS-RELATED"/>
    <property type="match status" value="1"/>
</dbReference>
<dbReference type="Pfam" id="PF12399">
    <property type="entry name" value="BCA_ABC_TP_C"/>
    <property type="match status" value="1"/>
</dbReference>
<dbReference type="InterPro" id="IPR003439">
    <property type="entry name" value="ABC_transporter-like_ATP-bd"/>
</dbReference>
<gene>
    <name evidence="8" type="ordered locus">Hbut_0614</name>
</gene>
<dbReference type="InterPro" id="IPR017871">
    <property type="entry name" value="ABC_transporter-like_CS"/>
</dbReference>
<dbReference type="EnsemblBacteria" id="ABM80473">
    <property type="protein sequence ID" value="ABM80473"/>
    <property type="gene ID" value="Hbut_0614"/>
</dbReference>
<reference evidence="8 9" key="1">
    <citation type="journal article" date="2007" name="Archaea">
        <title>The genome of Hyperthermus butylicus: a sulfur-reducing, peptide fermenting, neutrophilic Crenarchaeote growing up to 108 degrees C.</title>
        <authorList>
            <person name="Brugger K."/>
            <person name="Chen L."/>
            <person name="Stark M."/>
            <person name="Zibat A."/>
            <person name="Redder P."/>
            <person name="Ruepp A."/>
            <person name="Awayez M."/>
            <person name="She Q."/>
            <person name="Garrett R.A."/>
            <person name="Klenk H.P."/>
        </authorList>
    </citation>
    <scope>NUCLEOTIDE SEQUENCE [LARGE SCALE GENOMIC DNA]</scope>
    <source>
        <strain evidence="9">DSM 5456 / JCM 9403 / PLM1-5</strain>
    </source>
</reference>
<dbReference type="PROSITE" id="PS50893">
    <property type="entry name" value="ABC_TRANSPORTER_2"/>
    <property type="match status" value="1"/>
</dbReference>
<comment type="function">
    <text evidence="5">Probable component of a branched-chain amino-acid transport system.</text>
</comment>
<keyword evidence="3 8" id="KW-0067">ATP-binding</keyword>
<keyword evidence="4" id="KW-0029">Amino-acid transport</keyword>
<dbReference type="PANTHER" id="PTHR45772:SF9">
    <property type="entry name" value="CONSERVED COMPONENT OF ABC TRANSPORTER FOR NATURAL AMINO ACIDS"/>
    <property type="match status" value="1"/>
</dbReference>
<dbReference type="OrthoDB" id="44250at2157"/>
<dbReference type="FunFam" id="3.40.50.300:FF:000421">
    <property type="entry name" value="Branched-chain amino acid ABC transporter ATP-binding protein"/>
    <property type="match status" value="1"/>
</dbReference>
<dbReference type="SUPFAM" id="SSF52540">
    <property type="entry name" value="P-loop containing nucleoside triphosphate hydrolases"/>
    <property type="match status" value="1"/>
</dbReference>
<dbReference type="GO" id="GO:0016887">
    <property type="term" value="F:ATP hydrolysis activity"/>
    <property type="evidence" value="ECO:0007669"/>
    <property type="project" value="InterPro"/>
</dbReference>
<dbReference type="eggNOG" id="arCOG00925">
    <property type="taxonomic scope" value="Archaea"/>
</dbReference>
<dbReference type="RefSeq" id="WP_011821791.1">
    <property type="nucleotide sequence ID" value="NC_008818.1"/>
</dbReference>
<dbReference type="GO" id="GO:0005524">
    <property type="term" value="F:ATP binding"/>
    <property type="evidence" value="ECO:0007669"/>
    <property type="project" value="UniProtKB-KW"/>
</dbReference>
<sequence length="259" mass="28994">MKGGYDFDKYILVVEDLYKYFGGIRAVDGVSLRVPRRSIIGLIGPNGSGKTTLFNVVAGLYKPDKGRIIFDGVDIAGRKPHEIYKLGLIRTFQNPRLWTSLTVFENVLGAAENRKGENIAGALFQRLWEGQERKLAGEALDWIDFVELSSVDHMLPLNISGGQMKLAELARALMARAKLLLLDEPSAGVNPTLARRIFEGIERLRSEYGLTFLIIEHRLEILFDFVDYVYVMHRGKIVAEGKPEEVAENPVVLDIYLGG</sequence>
<evidence type="ECO:0000256" key="6">
    <source>
        <dbReference type="ARBA" id="ARBA00072811"/>
    </source>
</evidence>
<evidence type="ECO:0000256" key="3">
    <source>
        <dbReference type="ARBA" id="ARBA00022840"/>
    </source>
</evidence>
<evidence type="ECO:0000256" key="4">
    <source>
        <dbReference type="ARBA" id="ARBA00022970"/>
    </source>
</evidence>
<evidence type="ECO:0000256" key="2">
    <source>
        <dbReference type="ARBA" id="ARBA00022741"/>
    </source>
</evidence>
<feature type="domain" description="ABC transporter" evidence="7">
    <location>
        <begin position="12"/>
        <end position="259"/>
    </location>
</feature>
<accession>A2BKG2</accession>
<evidence type="ECO:0000313" key="8">
    <source>
        <dbReference type="EMBL" id="ABM80473.1"/>
    </source>
</evidence>
<dbReference type="Pfam" id="PF00005">
    <property type="entry name" value="ABC_tran"/>
    <property type="match status" value="1"/>
</dbReference>
<dbReference type="CDD" id="cd03219">
    <property type="entry name" value="ABC_Mj1267_LivG_branched"/>
    <property type="match status" value="1"/>
</dbReference>
<dbReference type="HOGENOM" id="CLU_000604_1_2_2"/>
<dbReference type="InterPro" id="IPR051120">
    <property type="entry name" value="ABC_AA/LPS_Transport"/>
</dbReference>
<dbReference type="EMBL" id="CP000493">
    <property type="protein sequence ID" value="ABM80473.1"/>
    <property type="molecule type" value="Genomic_DNA"/>
</dbReference>
<keyword evidence="2" id="KW-0547">Nucleotide-binding</keyword>
<evidence type="ECO:0000256" key="5">
    <source>
        <dbReference type="ARBA" id="ARBA00056071"/>
    </source>
</evidence>
<dbReference type="InterPro" id="IPR003593">
    <property type="entry name" value="AAA+_ATPase"/>
</dbReference>
<dbReference type="SMART" id="SM00382">
    <property type="entry name" value="AAA"/>
    <property type="match status" value="1"/>
</dbReference>
<dbReference type="GO" id="GO:0005886">
    <property type="term" value="C:plasma membrane"/>
    <property type="evidence" value="ECO:0007669"/>
    <property type="project" value="TreeGrafter"/>
</dbReference>
<organism evidence="8 9">
    <name type="scientific">Hyperthermus butylicus (strain DSM 5456 / JCM 9403 / PLM1-5)</name>
    <dbReference type="NCBI Taxonomy" id="415426"/>
    <lineage>
        <taxon>Archaea</taxon>
        <taxon>Thermoproteota</taxon>
        <taxon>Thermoprotei</taxon>
        <taxon>Desulfurococcales</taxon>
        <taxon>Pyrodictiaceae</taxon>
        <taxon>Hyperthermus</taxon>
    </lineage>
</organism>
<dbReference type="GO" id="GO:0006865">
    <property type="term" value="P:amino acid transport"/>
    <property type="evidence" value="ECO:0007669"/>
    <property type="project" value="UniProtKB-KW"/>
</dbReference>